<name>A0ABR9UB72_9CYAN</name>
<comment type="caution">
    <text evidence="1">The sequence shown here is derived from an EMBL/GenBank/DDBJ whole genome shotgun (WGS) entry which is preliminary data.</text>
</comment>
<evidence type="ECO:0000313" key="1">
    <source>
        <dbReference type="EMBL" id="MBE9143710.1"/>
    </source>
</evidence>
<protein>
    <submittedName>
        <fullName evidence="1">DCL family protein</fullName>
    </submittedName>
</protein>
<dbReference type="EMBL" id="JADEWU010000019">
    <property type="protein sequence ID" value="MBE9143710.1"/>
    <property type="molecule type" value="Genomic_DNA"/>
</dbReference>
<dbReference type="PANTHER" id="PTHR33415">
    <property type="entry name" value="PROTEIN EMBRYO DEFECTIVE 514"/>
    <property type="match status" value="1"/>
</dbReference>
<keyword evidence="2" id="KW-1185">Reference proteome</keyword>
<accession>A0ABR9UB72</accession>
<dbReference type="RefSeq" id="WP_193869252.1">
    <property type="nucleotide sequence ID" value="NZ_JADEWU010000019.1"/>
</dbReference>
<gene>
    <name evidence="1" type="ORF">IQ236_10780</name>
</gene>
<proteinExistence type="predicted"/>
<sequence length="260" mass="29982">MARQPIVLNGIEFKFQKDAIEYFKNILESYQNGQTIAGDAHGMLLALLERHPEADKKIGCGVKRFYKDRTDMPTSCFWIERNDGSKTDFSYRTAISAKGKSLYQEFLEACRAAVQDDLRRIKKQFFEKFSDQDGRVECDITGDKVAIYESHLDHKTPYTFEVIVNTFIGANNIEIKPEMLSMAEDAQFQTTLIDIELKDKFRQYHHKMAKLRIIKAELNLSLGGSQRILKIRNPVLIPTEIISDFSTLEATCQERTEYES</sequence>
<reference evidence="1 2" key="1">
    <citation type="submission" date="2020-10" db="EMBL/GenBank/DDBJ databases">
        <authorList>
            <person name="Castelo-Branco R."/>
            <person name="Eusebio N."/>
            <person name="Adriana R."/>
            <person name="Vieira A."/>
            <person name="Brugerolle De Fraissinette N."/>
            <person name="Rezende De Castro R."/>
            <person name="Schneider M.P."/>
            <person name="Vasconcelos V."/>
            <person name="Leao P.N."/>
        </authorList>
    </citation>
    <scope>NUCLEOTIDE SEQUENCE [LARGE SCALE GENOMIC DNA]</scope>
    <source>
        <strain evidence="1 2">LEGE 06226</strain>
    </source>
</reference>
<dbReference type="Gene3D" id="3.10.450.40">
    <property type="match status" value="1"/>
</dbReference>
<dbReference type="InterPro" id="IPR044673">
    <property type="entry name" value="DCL-like"/>
</dbReference>
<dbReference type="Proteomes" id="UP000640725">
    <property type="component" value="Unassembled WGS sequence"/>
</dbReference>
<organism evidence="1 2">
    <name type="scientific">Planktothrix mougeotii LEGE 06226</name>
    <dbReference type="NCBI Taxonomy" id="1828728"/>
    <lineage>
        <taxon>Bacteria</taxon>
        <taxon>Bacillati</taxon>
        <taxon>Cyanobacteriota</taxon>
        <taxon>Cyanophyceae</taxon>
        <taxon>Oscillatoriophycideae</taxon>
        <taxon>Oscillatoriales</taxon>
        <taxon>Microcoleaceae</taxon>
        <taxon>Planktothrix</taxon>
    </lineage>
</organism>
<dbReference type="PANTHER" id="PTHR33415:SF12">
    <property type="entry name" value="PROTEIN EMBRYO DEFECTIVE 514"/>
    <property type="match status" value="1"/>
</dbReference>
<evidence type="ECO:0000313" key="2">
    <source>
        <dbReference type="Proteomes" id="UP000640725"/>
    </source>
</evidence>
<dbReference type="Pfam" id="PF11523">
    <property type="entry name" value="DUF3223"/>
    <property type="match status" value="1"/>
</dbReference>